<dbReference type="GO" id="GO:0004175">
    <property type="term" value="F:endopeptidase activity"/>
    <property type="evidence" value="ECO:0007669"/>
    <property type="project" value="UniProtKB-ARBA"/>
</dbReference>
<feature type="transmembrane region" description="Helical" evidence="1">
    <location>
        <begin position="38"/>
        <end position="60"/>
    </location>
</feature>
<comment type="caution">
    <text evidence="3">The sequence shown here is derived from an EMBL/GenBank/DDBJ whole genome shotgun (WGS) entry which is preliminary data.</text>
</comment>
<proteinExistence type="predicted"/>
<evidence type="ECO:0000259" key="2">
    <source>
        <dbReference type="Pfam" id="PF02517"/>
    </source>
</evidence>
<evidence type="ECO:0000256" key="1">
    <source>
        <dbReference type="SAM" id="Phobius"/>
    </source>
</evidence>
<organism evidence="3">
    <name type="scientific">bioreactor metagenome</name>
    <dbReference type="NCBI Taxonomy" id="1076179"/>
    <lineage>
        <taxon>unclassified sequences</taxon>
        <taxon>metagenomes</taxon>
        <taxon>ecological metagenomes</taxon>
    </lineage>
</organism>
<gene>
    <name evidence="3" type="ORF">SDC9_129734</name>
</gene>
<feature type="domain" description="CAAX prenyl protease 2/Lysostaphin resistance protein A-like" evidence="2">
    <location>
        <begin position="86"/>
        <end position="116"/>
    </location>
</feature>
<dbReference type="GO" id="GO:0080120">
    <property type="term" value="P:CAAX-box protein maturation"/>
    <property type="evidence" value="ECO:0007669"/>
    <property type="project" value="UniProtKB-ARBA"/>
</dbReference>
<sequence>MIVLPLTFIVSPYSHSFMVIVILVWINNNDLKLRDFLYLRKVSASIVLLSVLIGALLALMNFFDHFYFQFAIEIIGKSTLSFSLSNISLLFTFCVFKPFIEELFYRGFIYNFYKKKGIFINDIVKMYHLGTF</sequence>
<keyword evidence="1" id="KW-1133">Transmembrane helix</keyword>
<dbReference type="AlphaFoldDB" id="A0A645D1S2"/>
<feature type="transmembrane region" description="Helical" evidence="1">
    <location>
        <begin position="80"/>
        <end position="100"/>
    </location>
</feature>
<reference evidence="3" key="1">
    <citation type="submission" date="2019-08" db="EMBL/GenBank/DDBJ databases">
        <authorList>
            <person name="Kucharzyk K."/>
            <person name="Murdoch R.W."/>
            <person name="Higgins S."/>
            <person name="Loffler F."/>
        </authorList>
    </citation>
    <scope>NUCLEOTIDE SEQUENCE</scope>
</reference>
<protein>
    <recommendedName>
        <fullName evidence="2">CAAX prenyl protease 2/Lysostaphin resistance protein A-like domain-containing protein</fullName>
    </recommendedName>
</protein>
<name>A0A645D1S2_9ZZZZ</name>
<dbReference type="InterPro" id="IPR003675">
    <property type="entry name" value="Rce1/LyrA-like_dom"/>
</dbReference>
<keyword evidence="1" id="KW-0812">Transmembrane</keyword>
<accession>A0A645D1S2</accession>
<dbReference type="EMBL" id="VSSQ01031686">
    <property type="protein sequence ID" value="MPM82672.1"/>
    <property type="molecule type" value="Genomic_DNA"/>
</dbReference>
<evidence type="ECO:0000313" key="3">
    <source>
        <dbReference type="EMBL" id="MPM82672.1"/>
    </source>
</evidence>
<keyword evidence="1" id="KW-0472">Membrane</keyword>
<dbReference type="Pfam" id="PF02517">
    <property type="entry name" value="Rce1-like"/>
    <property type="match status" value="1"/>
</dbReference>
<feature type="transmembrane region" description="Helical" evidence="1">
    <location>
        <begin position="6"/>
        <end position="26"/>
    </location>
</feature>